<organism evidence="1 2">
    <name type="scientific">Nonomuraea helvata</name>
    <dbReference type="NCBI Taxonomy" id="37484"/>
    <lineage>
        <taxon>Bacteria</taxon>
        <taxon>Bacillati</taxon>
        <taxon>Actinomycetota</taxon>
        <taxon>Actinomycetes</taxon>
        <taxon>Streptosporangiales</taxon>
        <taxon>Streptosporangiaceae</taxon>
        <taxon>Nonomuraea</taxon>
    </lineage>
</organism>
<dbReference type="Proteomes" id="UP001589532">
    <property type="component" value="Unassembled WGS sequence"/>
</dbReference>
<dbReference type="EMBL" id="JBHMBW010000104">
    <property type="protein sequence ID" value="MFB9631358.1"/>
    <property type="molecule type" value="Genomic_DNA"/>
</dbReference>
<dbReference type="RefSeq" id="WP_344999979.1">
    <property type="nucleotide sequence ID" value="NZ_BAAAXV010000009.1"/>
</dbReference>
<gene>
    <name evidence="1" type="ORF">ACFFSA_50580</name>
</gene>
<keyword evidence="2" id="KW-1185">Reference proteome</keyword>
<name>A0ABV5SJV2_9ACTN</name>
<accession>A0ABV5SJV2</accession>
<evidence type="ECO:0000313" key="1">
    <source>
        <dbReference type="EMBL" id="MFB9631358.1"/>
    </source>
</evidence>
<reference evidence="1 2" key="1">
    <citation type="submission" date="2024-09" db="EMBL/GenBank/DDBJ databases">
        <authorList>
            <person name="Sun Q."/>
            <person name="Mori K."/>
        </authorList>
    </citation>
    <scope>NUCLEOTIDE SEQUENCE [LARGE SCALE GENOMIC DNA]</scope>
    <source>
        <strain evidence="1 2">JCM 3143</strain>
    </source>
</reference>
<protein>
    <submittedName>
        <fullName evidence="1">Uncharacterized protein</fullName>
    </submittedName>
</protein>
<sequence length="145" mass="15461">MINQGSVFPVTGLAFDGAGTAQEYAYWKFTPFGYVTDADVSVEIIWYAASGTSGTVNWGAAIASITPGVDTEDVETAAFASMPTVTSSHLGTTARRLHRTVVTITDQDGMTVGDECWLRVMRNPAVDTLTADAILTSVRISYPDT</sequence>
<evidence type="ECO:0000313" key="2">
    <source>
        <dbReference type="Proteomes" id="UP001589532"/>
    </source>
</evidence>
<proteinExistence type="predicted"/>
<comment type="caution">
    <text evidence="1">The sequence shown here is derived from an EMBL/GenBank/DDBJ whole genome shotgun (WGS) entry which is preliminary data.</text>
</comment>